<dbReference type="Pfam" id="PF00196">
    <property type="entry name" value="GerE"/>
    <property type="match status" value="1"/>
</dbReference>
<protein>
    <recommendedName>
        <fullName evidence="1">HTH luxR-type domain-containing protein</fullName>
    </recommendedName>
</protein>
<comment type="caution">
    <text evidence="2">The sequence shown here is derived from an EMBL/GenBank/DDBJ whole genome shotgun (WGS) entry which is preliminary data.</text>
</comment>
<proteinExistence type="predicted"/>
<sequence>MLVSLGLRPLAERVYRLLLTRTDLDVKSIADELSVSEEQVRAAFDQLAELALLSPSWESPGGFRLVPPGVGLQGLLDQRHAELQSQQDQITETRDAIAALVREYSDRVPDAHHPGAGRIVGMDAIQTRIEILAAEAVSEVASMMPGGAQDPGLINAAKALDRRVRERGVDIRTIGLDSIRKNAPTLAYAEWLTGIGAQVRTVPSLPTRMLIYDRKVALLPVDTANTRGAAVQIPDSGTVTAVLALFEQIWDVATPIGTPLPKDQTGLLPQERELLRLLAEGMTDESAGHRLGLSQRTVRRMMAGIMERLGARSRFEAGLRAAQQGWL</sequence>
<dbReference type="InterPro" id="IPR051797">
    <property type="entry name" value="TrmB-like"/>
</dbReference>
<dbReference type="PANTHER" id="PTHR34293:SF1">
    <property type="entry name" value="HTH-TYPE TRANSCRIPTIONAL REGULATOR TRMBL2"/>
    <property type="match status" value="1"/>
</dbReference>
<dbReference type="PROSITE" id="PS50043">
    <property type="entry name" value="HTH_LUXR_2"/>
    <property type="match status" value="1"/>
</dbReference>
<feature type="domain" description="HTH luxR-type" evidence="1">
    <location>
        <begin position="261"/>
        <end position="325"/>
    </location>
</feature>
<dbReference type="InterPro" id="IPR036388">
    <property type="entry name" value="WH-like_DNA-bd_sf"/>
</dbReference>
<dbReference type="CDD" id="cd06170">
    <property type="entry name" value="LuxR_C_like"/>
    <property type="match status" value="1"/>
</dbReference>
<dbReference type="Proteomes" id="UP001500888">
    <property type="component" value="Unassembled WGS sequence"/>
</dbReference>
<evidence type="ECO:0000313" key="2">
    <source>
        <dbReference type="EMBL" id="GAA3836754.1"/>
    </source>
</evidence>
<keyword evidence="3" id="KW-1185">Reference proteome</keyword>
<dbReference type="EMBL" id="BAAAZR010000039">
    <property type="protein sequence ID" value="GAA3836754.1"/>
    <property type="molecule type" value="Genomic_DNA"/>
</dbReference>
<dbReference type="InterPro" id="IPR000792">
    <property type="entry name" value="Tscrpt_reg_LuxR_C"/>
</dbReference>
<gene>
    <name evidence="2" type="ORF">GCM10022226_68370</name>
</gene>
<dbReference type="SUPFAM" id="SSF46894">
    <property type="entry name" value="C-terminal effector domain of the bipartite response regulators"/>
    <property type="match status" value="1"/>
</dbReference>
<dbReference type="SMART" id="SM00421">
    <property type="entry name" value="HTH_LUXR"/>
    <property type="match status" value="1"/>
</dbReference>
<dbReference type="PANTHER" id="PTHR34293">
    <property type="entry name" value="HTH-TYPE TRANSCRIPTIONAL REGULATOR TRMBL2"/>
    <property type="match status" value="1"/>
</dbReference>
<evidence type="ECO:0000259" key="1">
    <source>
        <dbReference type="PROSITE" id="PS50043"/>
    </source>
</evidence>
<dbReference type="Gene3D" id="1.10.10.10">
    <property type="entry name" value="Winged helix-like DNA-binding domain superfamily/Winged helix DNA-binding domain"/>
    <property type="match status" value="2"/>
</dbReference>
<accession>A0ABP7J8Y4</accession>
<name>A0ABP7J8Y4_9ACTN</name>
<reference evidence="3" key="1">
    <citation type="journal article" date="2019" name="Int. J. Syst. Evol. Microbiol.">
        <title>The Global Catalogue of Microorganisms (GCM) 10K type strain sequencing project: providing services to taxonomists for standard genome sequencing and annotation.</title>
        <authorList>
            <consortium name="The Broad Institute Genomics Platform"/>
            <consortium name="The Broad Institute Genome Sequencing Center for Infectious Disease"/>
            <person name="Wu L."/>
            <person name="Ma J."/>
        </authorList>
    </citation>
    <scope>NUCLEOTIDE SEQUENCE [LARGE SCALE GENOMIC DNA]</scope>
    <source>
        <strain evidence="3">JCM 16908</strain>
    </source>
</reference>
<dbReference type="PRINTS" id="PR00038">
    <property type="entry name" value="HTHLUXR"/>
</dbReference>
<dbReference type="InterPro" id="IPR016032">
    <property type="entry name" value="Sig_transdc_resp-reg_C-effctor"/>
</dbReference>
<organism evidence="2 3">
    <name type="scientific">Sphaerisporangium flaviroseum</name>
    <dbReference type="NCBI Taxonomy" id="509199"/>
    <lineage>
        <taxon>Bacteria</taxon>
        <taxon>Bacillati</taxon>
        <taxon>Actinomycetota</taxon>
        <taxon>Actinomycetes</taxon>
        <taxon>Streptosporangiales</taxon>
        <taxon>Streptosporangiaceae</taxon>
        <taxon>Sphaerisporangium</taxon>
    </lineage>
</organism>
<evidence type="ECO:0000313" key="3">
    <source>
        <dbReference type="Proteomes" id="UP001500888"/>
    </source>
</evidence>